<name>A0A1H0KBX3_9BACI</name>
<proteinExistence type="predicted"/>
<sequence>MTMNETSKEGDNMQEVLLAMLAGLIVGFVFAWIKLPIPAPPALPGIMGIFGIYFGYQIFQWVSRSFFG</sequence>
<dbReference type="Proteomes" id="UP000198778">
    <property type="component" value="Unassembled WGS sequence"/>
</dbReference>
<reference evidence="3" key="1">
    <citation type="submission" date="2016-10" db="EMBL/GenBank/DDBJ databases">
        <authorList>
            <person name="Varghese N."/>
            <person name="Submissions S."/>
        </authorList>
    </citation>
    <scope>NUCLEOTIDE SEQUENCE [LARGE SCALE GENOMIC DNA]</scope>
    <source>
        <strain evidence="3">CGMCC 1.10369</strain>
    </source>
</reference>
<dbReference type="STRING" id="745820.SAMN04488053_1176"/>
<evidence type="ECO:0000256" key="1">
    <source>
        <dbReference type="SAM" id="Phobius"/>
    </source>
</evidence>
<accession>A0A1H0KBX3</accession>
<organism evidence="2 3">
    <name type="scientific">Alkalicoccus daliensis</name>
    <dbReference type="NCBI Taxonomy" id="745820"/>
    <lineage>
        <taxon>Bacteria</taxon>
        <taxon>Bacillati</taxon>
        <taxon>Bacillota</taxon>
        <taxon>Bacilli</taxon>
        <taxon>Bacillales</taxon>
        <taxon>Bacillaceae</taxon>
        <taxon>Alkalicoccus</taxon>
    </lineage>
</organism>
<dbReference type="Pfam" id="PF07235">
    <property type="entry name" value="DUF1427"/>
    <property type="match status" value="1"/>
</dbReference>
<dbReference type="EMBL" id="FNIL01000017">
    <property type="protein sequence ID" value="SDO53281.1"/>
    <property type="molecule type" value="Genomic_DNA"/>
</dbReference>
<dbReference type="NCBIfam" id="TIGR03510">
    <property type="entry name" value="XapX"/>
    <property type="match status" value="1"/>
</dbReference>
<feature type="transmembrane region" description="Helical" evidence="1">
    <location>
        <begin position="41"/>
        <end position="59"/>
    </location>
</feature>
<evidence type="ECO:0000313" key="3">
    <source>
        <dbReference type="Proteomes" id="UP000198778"/>
    </source>
</evidence>
<keyword evidence="1" id="KW-0472">Membrane</keyword>
<dbReference type="InterPro" id="IPR009872">
    <property type="entry name" value="DUF1427"/>
</dbReference>
<dbReference type="AlphaFoldDB" id="A0A1H0KBX3"/>
<evidence type="ECO:0000313" key="2">
    <source>
        <dbReference type="EMBL" id="SDO53281.1"/>
    </source>
</evidence>
<keyword evidence="1" id="KW-1133">Transmembrane helix</keyword>
<keyword evidence="1" id="KW-0812">Transmembrane</keyword>
<protein>
    <submittedName>
        <fullName evidence="2">XapX domain-containing protein</fullName>
    </submittedName>
</protein>
<keyword evidence="3" id="KW-1185">Reference proteome</keyword>
<dbReference type="InterPro" id="IPR020017">
    <property type="entry name" value="XapX_domain"/>
</dbReference>
<gene>
    <name evidence="2" type="ORF">SAMN04488053_1176</name>
</gene>
<feature type="transmembrane region" description="Helical" evidence="1">
    <location>
        <begin position="16"/>
        <end position="35"/>
    </location>
</feature>